<reference evidence="2 3" key="1">
    <citation type="journal article" date="2019" name="Commun. Biol.">
        <title>The bagworm genome reveals a unique fibroin gene that provides high tensile strength.</title>
        <authorList>
            <person name="Kono N."/>
            <person name="Nakamura H."/>
            <person name="Ohtoshi R."/>
            <person name="Tomita M."/>
            <person name="Numata K."/>
            <person name="Arakawa K."/>
        </authorList>
    </citation>
    <scope>NUCLEOTIDE SEQUENCE [LARGE SCALE GENOMIC DNA]</scope>
</reference>
<comment type="caution">
    <text evidence="2">The sequence shown here is derived from an EMBL/GenBank/DDBJ whole genome shotgun (WGS) entry which is preliminary data.</text>
</comment>
<dbReference type="EMBL" id="BGZK01001165">
    <property type="protein sequence ID" value="GBP73186.1"/>
    <property type="molecule type" value="Genomic_DNA"/>
</dbReference>
<dbReference type="AlphaFoldDB" id="A0A4C1YAT9"/>
<keyword evidence="1" id="KW-0472">Membrane</keyword>
<keyword evidence="3" id="KW-1185">Reference proteome</keyword>
<organism evidence="2 3">
    <name type="scientific">Eumeta variegata</name>
    <name type="common">Bagworm moth</name>
    <name type="synonym">Eumeta japonica</name>
    <dbReference type="NCBI Taxonomy" id="151549"/>
    <lineage>
        <taxon>Eukaryota</taxon>
        <taxon>Metazoa</taxon>
        <taxon>Ecdysozoa</taxon>
        <taxon>Arthropoda</taxon>
        <taxon>Hexapoda</taxon>
        <taxon>Insecta</taxon>
        <taxon>Pterygota</taxon>
        <taxon>Neoptera</taxon>
        <taxon>Endopterygota</taxon>
        <taxon>Lepidoptera</taxon>
        <taxon>Glossata</taxon>
        <taxon>Ditrysia</taxon>
        <taxon>Tineoidea</taxon>
        <taxon>Psychidae</taxon>
        <taxon>Oiketicinae</taxon>
        <taxon>Eumeta</taxon>
    </lineage>
</organism>
<feature type="transmembrane region" description="Helical" evidence="1">
    <location>
        <begin position="12"/>
        <end position="29"/>
    </location>
</feature>
<keyword evidence="1" id="KW-0812">Transmembrane</keyword>
<proteinExistence type="predicted"/>
<gene>
    <name evidence="2" type="ORF">EVAR_54919_1</name>
</gene>
<sequence>MIYCAGITLPGPSFFSATFLLYAIATILRRTSQRQSFVRFTARVKGCAASPAGRLKRALKATTCVRRLQMDGSTCSYPTYELSKHALRRRNAMKPGETTCRPGADDKWPVFILVVSAPPALHHLGIPQIACITQNAAL</sequence>
<evidence type="ECO:0000313" key="2">
    <source>
        <dbReference type="EMBL" id="GBP73186.1"/>
    </source>
</evidence>
<protein>
    <submittedName>
        <fullName evidence="2">Uncharacterized protein</fullName>
    </submittedName>
</protein>
<evidence type="ECO:0000313" key="3">
    <source>
        <dbReference type="Proteomes" id="UP000299102"/>
    </source>
</evidence>
<dbReference type="Proteomes" id="UP000299102">
    <property type="component" value="Unassembled WGS sequence"/>
</dbReference>
<name>A0A4C1YAT9_EUMVA</name>
<evidence type="ECO:0000256" key="1">
    <source>
        <dbReference type="SAM" id="Phobius"/>
    </source>
</evidence>
<keyword evidence="1" id="KW-1133">Transmembrane helix</keyword>
<accession>A0A4C1YAT9</accession>